<evidence type="ECO:0000256" key="4">
    <source>
        <dbReference type="ARBA" id="ARBA00022801"/>
    </source>
</evidence>
<keyword evidence="5" id="KW-0472">Membrane</keyword>
<evidence type="ECO:0000313" key="8">
    <source>
        <dbReference type="Proteomes" id="UP000502823"/>
    </source>
</evidence>
<dbReference type="InterPro" id="IPR015883">
    <property type="entry name" value="Glyco_hydro_20_cat"/>
</dbReference>
<accession>A0A6L2PE06</accession>
<keyword evidence="5" id="KW-1133">Transmembrane helix</keyword>
<keyword evidence="8" id="KW-1185">Reference proteome</keyword>
<evidence type="ECO:0000256" key="3">
    <source>
        <dbReference type="ARBA" id="ARBA00012663"/>
    </source>
</evidence>
<dbReference type="InParanoid" id="A0A6L2PE06"/>
<protein>
    <recommendedName>
        <fullName evidence="3">beta-N-acetylhexosaminidase</fullName>
        <ecNumber evidence="3">3.2.1.52</ecNumber>
    </recommendedName>
</protein>
<evidence type="ECO:0000256" key="5">
    <source>
        <dbReference type="SAM" id="Phobius"/>
    </source>
</evidence>
<proteinExistence type="inferred from homology"/>
<dbReference type="PANTHER" id="PTHR21040:SF8">
    <property type="entry name" value="BCDNA.GH04120"/>
    <property type="match status" value="1"/>
</dbReference>
<dbReference type="EMBL" id="BLKM01000254">
    <property type="protein sequence ID" value="GFG30783.1"/>
    <property type="molecule type" value="Genomic_DNA"/>
</dbReference>
<gene>
    <name evidence="7" type="ORF">Cfor_10861</name>
</gene>
<dbReference type="Proteomes" id="UP000502823">
    <property type="component" value="Unassembled WGS sequence"/>
</dbReference>
<dbReference type="Pfam" id="PF00728">
    <property type="entry name" value="Glyco_hydro_20"/>
    <property type="match status" value="1"/>
</dbReference>
<sequence>MVEDSTAGSANIVGRRPNSMASHPRIRQYVVELCDAHAYCTQSVTIQQKSSEYGDSQSDRKTQDAVPSSGQSFKVPAMSWRQNIVLFSVLLLLSLNFIVFNVHWSNRPAVKRHKDMDSSQEMLRVVHLDLKGAPPRIHLFKTLFPLIAAAGANAVLLEYEDMFPFEGILKNASAKNAYSREEILWMLDYAHQSGLEVIPLVQTFGHLEFILKLPEFRHFRELSAFPQEICPSNPDSFQLLVRELIQQVMSIHQTAKWLHIGCDEVFHLAVCERCTRRHLESRLLFTEHVARVAQFVRAEFPGIIPLMWDDMLRQWSPMDLADSGLGELVEPVVWVYSEDIAHLLPHYVWYMYGHVFPHVWVASAYKGAYGETAVAPDLQRHSKNNLAWLKILQATKGVQFRGIVLTGWTRYDHFAVLCELLPVSVPSLLLNLLLVSHPHQPKSQVIHLWTRALACPPTLIPDESLQSDPFQWHLRACAFPGSNLFSAVASYVVLQAQVDTLYTDVTQRQGWLTMYNVRHNFSSPWRLLEALSKGQQLVRELTAFRNSTALIMGQYFDQFTVDEWLEQKVDPLTERMASLQHFVHVLVARDTWPRRPIM</sequence>
<dbReference type="OrthoDB" id="10023921at2759"/>
<keyword evidence="4" id="KW-0378">Hydrolase</keyword>
<comment type="caution">
    <text evidence="7">The sequence shown here is derived from an EMBL/GenBank/DDBJ whole genome shotgun (WGS) entry which is preliminary data.</text>
</comment>
<dbReference type="Gene3D" id="3.20.20.80">
    <property type="entry name" value="Glycosidases"/>
    <property type="match status" value="1"/>
</dbReference>
<evidence type="ECO:0000256" key="1">
    <source>
        <dbReference type="ARBA" id="ARBA00001231"/>
    </source>
</evidence>
<feature type="transmembrane region" description="Helical" evidence="5">
    <location>
        <begin position="84"/>
        <end position="104"/>
    </location>
</feature>
<comment type="catalytic activity">
    <reaction evidence="1">
        <text>Hydrolysis of terminal non-reducing N-acetyl-D-hexosamine residues in N-acetyl-beta-D-hexosaminides.</text>
        <dbReference type="EC" id="3.2.1.52"/>
    </reaction>
</comment>
<comment type="similarity">
    <text evidence="2">Belongs to the glycosyl hydrolase 20 family.</text>
</comment>
<dbReference type="InterPro" id="IPR038901">
    <property type="entry name" value="HEXDC-like"/>
</dbReference>
<dbReference type="GO" id="GO:0005975">
    <property type="term" value="P:carbohydrate metabolic process"/>
    <property type="evidence" value="ECO:0007669"/>
    <property type="project" value="InterPro"/>
</dbReference>
<evidence type="ECO:0000256" key="2">
    <source>
        <dbReference type="ARBA" id="ARBA00006285"/>
    </source>
</evidence>
<feature type="domain" description="Glycoside hydrolase family 20 catalytic" evidence="6">
    <location>
        <begin position="172"/>
        <end position="316"/>
    </location>
</feature>
<evidence type="ECO:0000259" key="6">
    <source>
        <dbReference type="Pfam" id="PF00728"/>
    </source>
</evidence>
<name>A0A6L2PE06_COPFO</name>
<evidence type="ECO:0000313" key="7">
    <source>
        <dbReference type="EMBL" id="GFG30783.1"/>
    </source>
</evidence>
<dbReference type="CDD" id="cd06565">
    <property type="entry name" value="GH20_GcnA-like"/>
    <property type="match status" value="1"/>
</dbReference>
<dbReference type="EC" id="3.2.1.52" evidence="3"/>
<keyword evidence="5" id="KW-0812">Transmembrane</keyword>
<reference evidence="8" key="1">
    <citation type="submission" date="2020-01" db="EMBL/GenBank/DDBJ databases">
        <title>Draft genome sequence of the Termite Coptotermes fromosanus.</title>
        <authorList>
            <person name="Itakura S."/>
            <person name="Yosikawa Y."/>
            <person name="Umezawa K."/>
        </authorList>
    </citation>
    <scope>NUCLEOTIDE SEQUENCE [LARGE SCALE GENOMIC DNA]</scope>
</reference>
<dbReference type="GO" id="GO:0004563">
    <property type="term" value="F:beta-N-acetylhexosaminidase activity"/>
    <property type="evidence" value="ECO:0007669"/>
    <property type="project" value="UniProtKB-EC"/>
</dbReference>
<dbReference type="PANTHER" id="PTHR21040">
    <property type="entry name" value="BCDNA.GH04120"/>
    <property type="match status" value="1"/>
</dbReference>
<organism evidence="7 8">
    <name type="scientific">Coptotermes formosanus</name>
    <name type="common">Formosan subterranean termite</name>
    <dbReference type="NCBI Taxonomy" id="36987"/>
    <lineage>
        <taxon>Eukaryota</taxon>
        <taxon>Metazoa</taxon>
        <taxon>Ecdysozoa</taxon>
        <taxon>Arthropoda</taxon>
        <taxon>Hexapoda</taxon>
        <taxon>Insecta</taxon>
        <taxon>Pterygota</taxon>
        <taxon>Neoptera</taxon>
        <taxon>Polyneoptera</taxon>
        <taxon>Dictyoptera</taxon>
        <taxon>Blattodea</taxon>
        <taxon>Blattoidea</taxon>
        <taxon>Termitoidae</taxon>
        <taxon>Rhinotermitidae</taxon>
        <taxon>Coptotermes</taxon>
    </lineage>
</organism>
<dbReference type="AlphaFoldDB" id="A0A6L2PE06"/>
<dbReference type="SUPFAM" id="SSF51445">
    <property type="entry name" value="(Trans)glycosidases"/>
    <property type="match status" value="1"/>
</dbReference>
<dbReference type="InterPro" id="IPR017853">
    <property type="entry name" value="GH"/>
</dbReference>